<dbReference type="InterPro" id="IPR018485">
    <property type="entry name" value="FGGY_C"/>
</dbReference>
<evidence type="ECO:0000256" key="2">
    <source>
        <dbReference type="ARBA" id="ARBA00022679"/>
    </source>
</evidence>
<evidence type="ECO:0000259" key="4">
    <source>
        <dbReference type="Pfam" id="PF00370"/>
    </source>
</evidence>
<proteinExistence type="inferred from homology"/>
<feature type="domain" description="Carbohydrate kinase FGGY N-terminal" evidence="4">
    <location>
        <begin position="5"/>
        <end position="96"/>
    </location>
</feature>
<name>A0ABY7FYR5_MYAAR</name>
<dbReference type="PANTHER" id="PTHR43435:SF4">
    <property type="entry name" value="FGGY CARBOHYDRATE KINASE DOMAIN-CONTAINING PROTEIN"/>
    <property type="match status" value="1"/>
</dbReference>
<keyword evidence="2" id="KW-0808">Transferase</keyword>
<evidence type="ECO:0000313" key="6">
    <source>
        <dbReference type="EMBL" id="WAR24251.1"/>
    </source>
</evidence>
<dbReference type="InterPro" id="IPR006003">
    <property type="entry name" value="FGGY_RbtK-like"/>
</dbReference>
<dbReference type="InterPro" id="IPR018484">
    <property type="entry name" value="FGGY_N"/>
</dbReference>
<dbReference type="Proteomes" id="UP001164746">
    <property type="component" value="Chromosome 13"/>
</dbReference>
<dbReference type="PANTHER" id="PTHR43435">
    <property type="entry name" value="RIBULOKINASE"/>
    <property type="match status" value="1"/>
</dbReference>
<protein>
    <submittedName>
        <fullName evidence="6">FGGY-like protein</fullName>
    </submittedName>
</protein>
<organism evidence="6 7">
    <name type="scientific">Mya arenaria</name>
    <name type="common">Soft-shell clam</name>
    <dbReference type="NCBI Taxonomy" id="6604"/>
    <lineage>
        <taxon>Eukaryota</taxon>
        <taxon>Metazoa</taxon>
        <taxon>Spiralia</taxon>
        <taxon>Lophotrochozoa</taxon>
        <taxon>Mollusca</taxon>
        <taxon>Bivalvia</taxon>
        <taxon>Autobranchia</taxon>
        <taxon>Heteroconchia</taxon>
        <taxon>Euheterodonta</taxon>
        <taxon>Imparidentia</taxon>
        <taxon>Neoheterodontei</taxon>
        <taxon>Myida</taxon>
        <taxon>Myoidea</taxon>
        <taxon>Myidae</taxon>
        <taxon>Mya</taxon>
    </lineage>
</organism>
<feature type="domain" description="Carbohydrate kinase FGGY C-terminal" evidence="5">
    <location>
        <begin position="237"/>
        <end position="362"/>
    </location>
</feature>
<keyword evidence="3" id="KW-0418">Kinase</keyword>
<dbReference type="SUPFAM" id="SSF53067">
    <property type="entry name" value="Actin-like ATPase domain"/>
    <property type="match status" value="2"/>
</dbReference>
<dbReference type="EMBL" id="CP111024">
    <property type="protein sequence ID" value="WAR24251.1"/>
    <property type="molecule type" value="Genomic_DNA"/>
</dbReference>
<reference evidence="6" key="1">
    <citation type="submission" date="2022-11" db="EMBL/GenBank/DDBJ databases">
        <title>Centuries of genome instability and evolution in soft-shell clam transmissible cancer (bioRxiv).</title>
        <authorList>
            <person name="Hart S.F.M."/>
            <person name="Yonemitsu M.A."/>
            <person name="Giersch R.M."/>
            <person name="Beal B.F."/>
            <person name="Arriagada G."/>
            <person name="Davis B.W."/>
            <person name="Ostrander E.A."/>
            <person name="Goff S.P."/>
            <person name="Metzger M.J."/>
        </authorList>
    </citation>
    <scope>NUCLEOTIDE SEQUENCE</scope>
    <source>
        <strain evidence="6">MELC-2E11</strain>
        <tissue evidence="6">Siphon/mantle</tissue>
    </source>
</reference>
<dbReference type="InterPro" id="IPR043129">
    <property type="entry name" value="ATPase_NBD"/>
</dbReference>
<gene>
    <name evidence="6" type="ORF">MAR_037920</name>
</gene>
<dbReference type="Pfam" id="PF00370">
    <property type="entry name" value="FGGY_N"/>
    <property type="match status" value="1"/>
</dbReference>
<sequence length="450" mass="49296">MATQYFIGVDVGTASVRAALVDITGKVLTTATKEIKIWNPQPNFYQQSSTNIWEAVVYTVKMVCGTQKVDAGSVKGIGFDATCSLVVADQDGRPLSVCPKEEADFINATKHDILKYYGGGISLEMEPPKLLWLKKVLSVCSTVAKWTYTKDTGFDTDFFKMIGLGELSENKFCKIGENVKPQGRPCLDGLCGQAARELGLKPGTVVSVGILDAHSATIGCLGCKPKGKDVPQLTHRLAMISGTSTCHMLLSEEAIFVPGVWGPNWSTIIPGMWSAEGGQSAAGKLVASHIDYVIETHAAYQEALAEAEKKNMHISDYLYEVLKAEAGRLSQSKVSTLTEHLHVWPDFHGNRSPLADHTLTGMCGTRHILSEMQASGHTPDIIYVCGGLRKNMLYIQTHADECMEHMSGPAEITQPDLTVKEFYDRKFTVFLQMYQDQRKYKSIMAGGKVQ</sequence>
<dbReference type="CDD" id="cd07782">
    <property type="entry name" value="ASKHA_NBD_FGGY_D-RBK"/>
    <property type="match status" value="1"/>
</dbReference>
<comment type="similarity">
    <text evidence="1">Belongs to the FGGY kinase family.</text>
</comment>
<evidence type="ECO:0000259" key="5">
    <source>
        <dbReference type="Pfam" id="PF02782"/>
    </source>
</evidence>
<accession>A0ABY7FYR5</accession>
<dbReference type="Gene3D" id="3.30.420.40">
    <property type="match status" value="2"/>
</dbReference>
<evidence type="ECO:0000256" key="3">
    <source>
        <dbReference type="ARBA" id="ARBA00022777"/>
    </source>
</evidence>
<evidence type="ECO:0000313" key="7">
    <source>
        <dbReference type="Proteomes" id="UP001164746"/>
    </source>
</evidence>
<keyword evidence="7" id="KW-1185">Reference proteome</keyword>
<dbReference type="Gene3D" id="1.20.58.2240">
    <property type="match status" value="1"/>
</dbReference>
<dbReference type="Pfam" id="PF02782">
    <property type="entry name" value="FGGY_C"/>
    <property type="match status" value="1"/>
</dbReference>
<evidence type="ECO:0000256" key="1">
    <source>
        <dbReference type="ARBA" id="ARBA00009156"/>
    </source>
</evidence>